<sequence length="198" mass="22414">MALGARYLSVLERVQRPSKETLYFRTGTNRPRLQRGDVCASSKMSSSKPGFTSQHKLNLGMQKRNRQTRLRVASDEAYESTAIRLEPIENVEEERRFVAGVVKFWLNEEWAVLDCHEAIGEAAAEVYVQQRLDGEDDLGSIVLNLGGELLGTDFSESFIGPFEVANKLSEIFMLRMGLEVCCISDDDKTLIERYQKSL</sequence>
<comment type="caution">
    <text evidence="1">The sequence shown here is derived from an EMBL/GenBank/DDBJ whole genome shotgun (WGS) entry which is preliminary data.</text>
</comment>
<dbReference type="PANTHER" id="PTHR36776:SF1">
    <property type="entry name" value="EXPRESSED PROTEIN"/>
    <property type="match status" value="1"/>
</dbReference>
<organism evidence="1 2">
    <name type="scientific">Cymbomonas tetramitiformis</name>
    <dbReference type="NCBI Taxonomy" id="36881"/>
    <lineage>
        <taxon>Eukaryota</taxon>
        <taxon>Viridiplantae</taxon>
        <taxon>Chlorophyta</taxon>
        <taxon>Pyramimonadophyceae</taxon>
        <taxon>Pyramimonadales</taxon>
        <taxon>Pyramimonadaceae</taxon>
        <taxon>Cymbomonas</taxon>
    </lineage>
</organism>
<evidence type="ECO:0000313" key="2">
    <source>
        <dbReference type="Proteomes" id="UP001190700"/>
    </source>
</evidence>
<dbReference type="PANTHER" id="PTHR36776">
    <property type="entry name" value="EXPRESSED PROTEIN"/>
    <property type="match status" value="1"/>
</dbReference>
<proteinExistence type="predicted"/>
<evidence type="ECO:0000313" key="1">
    <source>
        <dbReference type="EMBL" id="KAK3243636.1"/>
    </source>
</evidence>
<reference evidence="1 2" key="1">
    <citation type="journal article" date="2015" name="Genome Biol. Evol.">
        <title>Comparative Genomics of a Bacterivorous Green Alga Reveals Evolutionary Causalities and Consequences of Phago-Mixotrophic Mode of Nutrition.</title>
        <authorList>
            <person name="Burns J.A."/>
            <person name="Paasch A."/>
            <person name="Narechania A."/>
            <person name="Kim E."/>
        </authorList>
    </citation>
    <scope>NUCLEOTIDE SEQUENCE [LARGE SCALE GENOMIC DNA]</scope>
    <source>
        <strain evidence="1 2">PLY_AMNH</strain>
    </source>
</reference>
<dbReference type="AlphaFoldDB" id="A0AAE0EWT7"/>
<name>A0AAE0EWT7_9CHLO</name>
<protein>
    <submittedName>
        <fullName evidence="1">Uncharacterized protein</fullName>
    </submittedName>
</protein>
<gene>
    <name evidence="1" type="ORF">CYMTET_46723</name>
</gene>
<keyword evidence="2" id="KW-1185">Reference proteome</keyword>
<accession>A0AAE0EWT7</accession>
<dbReference type="Proteomes" id="UP001190700">
    <property type="component" value="Unassembled WGS sequence"/>
</dbReference>
<dbReference type="EMBL" id="LGRX02032741">
    <property type="protein sequence ID" value="KAK3243636.1"/>
    <property type="molecule type" value="Genomic_DNA"/>
</dbReference>